<dbReference type="InterPro" id="IPR050638">
    <property type="entry name" value="AA-Vitamin_Transporters"/>
</dbReference>
<reference evidence="10" key="1">
    <citation type="journal article" date="2021" name="Science">
        <title>Hunting the eagle killer: A cyanobacterial neurotoxin causes vacuolar myelinopathy.</title>
        <authorList>
            <person name="Breinlinger S."/>
            <person name="Phillips T.J."/>
            <person name="Haram B.N."/>
            <person name="Mares J."/>
            <person name="Martinez Yerena J.A."/>
            <person name="Hrouzek P."/>
            <person name="Sobotka R."/>
            <person name="Henderson W.M."/>
            <person name="Schmieder P."/>
            <person name="Williams S.M."/>
            <person name="Lauderdale J.D."/>
            <person name="Wilde H.D."/>
            <person name="Gerrin W."/>
            <person name="Kust A."/>
            <person name="Washington J.W."/>
            <person name="Wagner C."/>
            <person name="Geier B."/>
            <person name="Liebeke M."/>
            <person name="Enke H."/>
            <person name="Niedermeyer T.H.J."/>
            <person name="Wilde S.B."/>
        </authorList>
    </citation>
    <scope>NUCLEOTIDE SEQUENCE [LARGE SCALE GENOMIC DNA]</scope>
    <source>
        <strain evidence="10">Thurmond2011</strain>
    </source>
</reference>
<dbReference type="AlphaFoldDB" id="A0AAP5ID44"/>
<dbReference type="EMBL" id="JAALHA020000023">
    <property type="protein sequence ID" value="MDR9899266.1"/>
    <property type="molecule type" value="Genomic_DNA"/>
</dbReference>
<evidence type="ECO:0000259" key="8">
    <source>
        <dbReference type="Pfam" id="PF00892"/>
    </source>
</evidence>
<feature type="domain" description="EamA" evidence="8">
    <location>
        <begin position="13"/>
        <end position="160"/>
    </location>
</feature>
<feature type="transmembrane region" description="Helical" evidence="7">
    <location>
        <begin position="275"/>
        <end position="294"/>
    </location>
</feature>
<feature type="transmembrane region" description="Helical" evidence="7">
    <location>
        <begin position="117"/>
        <end position="137"/>
    </location>
</feature>
<evidence type="ECO:0000256" key="7">
    <source>
        <dbReference type="SAM" id="Phobius"/>
    </source>
</evidence>
<dbReference type="GO" id="GO:0005886">
    <property type="term" value="C:plasma membrane"/>
    <property type="evidence" value="ECO:0007669"/>
    <property type="project" value="UniProtKB-SubCell"/>
</dbReference>
<evidence type="ECO:0000256" key="1">
    <source>
        <dbReference type="ARBA" id="ARBA00004651"/>
    </source>
</evidence>
<feature type="transmembrane region" description="Helical" evidence="7">
    <location>
        <begin position="12"/>
        <end position="29"/>
    </location>
</feature>
<dbReference type="InterPro" id="IPR037185">
    <property type="entry name" value="EmrE-like"/>
</dbReference>
<dbReference type="Proteomes" id="UP000667802">
    <property type="component" value="Unassembled WGS sequence"/>
</dbReference>
<feature type="domain" description="EamA" evidence="8">
    <location>
        <begin position="180"/>
        <end position="315"/>
    </location>
</feature>
<feature type="transmembrane region" description="Helical" evidence="7">
    <location>
        <begin position="88"/>
        <end position="111"/>
    </location>
</feature>
<dbReference type="SUPFAM" id="SSF103481">
    <property type="entry name" value="Multidrug resistance efflux transporter EmrE"/>
    <property type="match status" value="2"/>
</dbReference>
<protein>
    <submittedName>
        <fullName evidence="9">DMT family transporter</fullName>
    </submittedName>
</protein>
<comment type="similarity">
    <text evidence="2">Belongs to the EamA transporter family.</text>
</comment>
<feature type="transmembrane region" description="Helical" evidence="7">
    <location>
        <begin position="175"/>
        <end position="199"/>
    </location>
</feature>
<proteinExistence type="inferred from homology"/>
<evidence type="ECO:0000256" key="3">
    <source>
        <dbReference type="ARBA" id="ARBA00022475"/>
    </source>
</evidence>
<feature type="transmembrane region" description="Helical" evidence="7">
    <location>
        <begin position="144"/>
        <end position="163"/>
    </location>
</feature>
<gene>
    <name evidence="9" type="ORF">G7B40_032600</name>
</gene>
<evidence type="ECO:0000256" key="6">
    <source>
        <dbReference type="ARBA" id="ARBA00023136"/>
    </source>
</evidence>
<dbReference type="Pfam" id="PF00892">
    <property type="entry name" value="EamA"/>
    <property type="match status" value="2"/>
</dbReference>
<evidence type="ECO:0000313" key="10">
    <source>
        <dbReference type="Proteomes" id="UP000667802"/>
    </source>
</evidence>
<keyword evidence="5 7" id="KW-1133">Transmembrane helix</keyword>
<sequence length="351" mass="38709">MRLFRLLLTRNLPGQIYLFFAVLIFGASSPVTRKITEIGAAKYVNGHNPVSLCNILFVGNICALLVLLILYGREWSPSRLKLITRNQWLYLSITSIIGSALVPALIFQALATTNVNNIVLIGRVEPALTIAFSIWLLREQINIWGLIGASVSFLGVFLTIALPSHAQDMMVMKNMFTFGTGEICTIIASFAGSISTIIAKGKLLRIPLGIYTIYRTSLGTVIFFSTALILYGQHHFMEAFSPFLWKWMLIYGPVIVVLGQSSWTVGSRLTSVAQASLIGSFTPIIAVITAYLILGEAPTFAQYVGGTIVVFGIMISQFGVYRQQLLQRKNLQDNSIAQLREVESKIGFKGM</sequence>
<evidence type="ECO:0000256" key="2">
    <source>
        <dbReference type="ARBA" id="ARBA00007362"/>
    </source>
</evidence>
<feature type="transmembrane region" description="Helical" evidence="7">
    <location>
        <begin position="300"/>
        <end position="321"/>
    </location>
</feature>
<dbReference type="InterPro" id="IPR000620">
    <property type="entry name" value="EamA_dom"/>
</dbReference>
<feature type="transmembrane region" description="Helical" evidence="7">
    <location>
        <begin position="49"/>
        <end position="72"/>
    </location>
</feature>
<keyword evidence="10" id="KW-1185">Reference proteome</keyword>
<comment type="subcellular location">
    <subcellularLocation>
        <location evidence="1">Cell membrane</location>
        <topology evidence="1">Multi-pass membrane protein</topology>
    </subcellularLocation>
</comment>
<accession>A0AAP5ID44</accession>
<evidence type="ECO:0000313" key="9">
    <source>
        <dbReference type="EMBL" id="MDR9899266.1"/>
    </source>
</evidence>
<organism evidence="9 10">
    <name type="scientific">Aetokthonos hydrillicola Thurmond2011</name>
    <dbReference type="NCBI Taxonomy" id="2712845"/>
    <lineage>
        <taxon>Bacteria</taxon>
        <taxon>Bacillati</taxon>
        <taxon>Cyanobacteriota</taxon>
        <taxon>Cyanophyceae</taxon>
        <taxon>Nostocales</taxon>
        <taxon>Hapalosiphonaceae</taxon>
        <taxon>Aetokthonos</taxon>
    </lineage>
</organism>
<evidence type="ECO:0000256" key="4">
    <source>
        <dbReference type="ARBA" id="ARBA00022692"/>
    </source>
</evidence>
<dbReference type="PANTHER" id="PTHR32322:SF18">
    <property type="entry name" value="S-ADENOSYLMETHIONINE_S-ADENOSYLHOMOCYSTEINE TRANSPORTER"/>
    <property type="match status" value="1"/>
</dbReference>
<evidence type="ECO:0000256" key="5">
    <source>
        <dbReference type="ARBA" id="ARBA00022989"/>
    </source>
</evidence>
<feature type="transmembrane region" description="Helical" evidence="7">
    <location>
        <begin position="243"/>
        <end position="263"/>
    </location>
</feature>
<keyword evidence="6 7" id="KW-0472">Membrane</keyword>
<name>A0AAP5ID44_9CYAN</name>
<feature type="transmembrane region" description="Helical" evidence="7">
    <location>
        <begin position="211"/>
        <end position="231"/>
    </location>
</feature>
<comment type="caution">
    <text evidence="9">The sequence shown here is derived from an EMBL/GenBank/DDBJ whole genome shotgun (WGS) entry which is preliminary data.</text>
</comment>
<dbReference type="PANTHER" id="PTHR32322">
    <property type="entry name" value="INNER MEMBRANE TRANSPORTER"/>
    <property type="match status" value="1"/>
</dbReference>
<keyword evidence="3" id="KW-1003">Cell membrane</keyword>
<keyword evidence="4 7" id="KW-0812">Transmembrane</keyword>